<dbReference type="GO" id="GO:0008270">
    <property type="term" value="F:zinc ion binding"/>
    <property type="evidence" value="ECO:0007669"/>
    <property type="project" value="UniProtKB-KW"/>
</dbReference>
<dbReference type="Proteomes" id="UP001417504">
    <property type="component" value="Unassembled WGS sequence"/>
</dbReference>
<evidence type="ECO:0000313" key="7">
    <source>
        <dbReference type="EMBL" id="KAK9085031.1"/>
    </source>
</evidence>
<evidence type="ECO:0000313" key="8">
    <source>
        <dbReference type="Proteomes" id="UP001417504"/>
    </source>
</evidence>
<evidence type="ECO:0000256" key="5">
    <source>
        <dbReference type="SAM" id="MobiDB-lite"/>
    </source>
</evidence>
<evidence type="ECO:0000259" key="6">
    <source>
        <dbReference type="PROSITE" id="PS50119"/>
    </source>
</evidence>
<keyword evidence="3" id="KW-0862">Zinc</keyword>
<keyword evidence="2 4" id="KW-0863">Zinc-finger</keyword>
<gene>
    <name evidence="7" type="ORF">Sjap_025442</name>
</gene>
<organism evidence="7 8">
    <name type="scientific">Stephania japonica</name>
    <dbReference type="NCBI Taxonomy" id="461633"/>
    <lineage>
        <taxon>Eukaryota</taxon>
        <taxon>Viridiplantae</taxon>
        <taxon>Streptophyta</taxon>
        <taxon>Embryophyta</taxon>
        <taxon>Tracheophyta</taxon>
        <taxon>Spermatophyta</taxon>
        <taxon>Magnoliopsida</taxon>
        <taxon>Ranunculales</taxon>
        <taxon>Menispermaceae</taxon>
        <taxon>Menispermoideae</taxon>
        <taxon>Cissampelideae</taxon>
        <taxon>Stephania</taxon>
    </lineage>
</organism>
<dbReference type="EMBL" id="JBBNAE010000011">
    <property type="protein sequence ID" value="KAK9085031.1"/>
    <property type="molecule type" value="Genomic_DNA"/>
</dbReference>
<keyword evidence="1" id="KW-0479">Metal-binding</keyword>
<name>A0AAP0E1T1_9MAGN</name>
<feature type="compositionally biased region" description="Basic and acidic residues" evidence="5">
    <location>
        <begin position="160"/>
        <end position="171"/>
    </location>
</feature>
<dbReference type="CDD" id="cd19821">
    <property type="entry name" value="Bbox1_BBX-like"/>
    <property type="match status" value="1"/>
</dbReference>
<dbReference type="InterPro" id="IPR049808">
    <property type="entry name" value="CONSTANS-like_Bbox1"/>
</dbReference>
<dbReference type="Pfam" id="PF00643">
    <property type="entry name" value="zf-B_box"/>
    <property type="match status" value="1"/>
</dbReference>
<sequence>MMEECELCDARARMYCESDRARLCWECDEKVHSANFIVARHTRTLLCGVCQGPTPWRASGRVVGSTASICHGCAQNGDLVGGIGRAIDVSDEEMESSTEDTGRDDDHDYDDEDDDDDEDDEDGENQVVPWGSTASTLPPPPPAPAASSSSSSDGWSRGELFGRFERNRMYQDDEISGSYGQSSSEDSKTEKERIVNCPIRSNRGGFGRSSADHHFPRHRR</sequence>
<keyword evidence="8" id="KW-1185">Reference proteome</keyword>
<proteinExistence type="predicted"/>
<feature type="domain" description="B box-type" evidence="6">
    <location>
        <begin position="1"/>
        <end position="46"/>
    </location>
</feature>
<protein>
    <recommendedName>
        <fullName evidence="6">B box-type domain-containing protein</fullName>
    </recommendedName>
</protein>
<dbReference type="InterPro" id="IPR000315">
    <property type="entry name" value="Znf_B-box"/>
</dbReference>
<evidence type="ECO:0000256" key="2">
    <source>
        <dbReference type="ARBA" id="ARBA00022771"/>
    </source>
</evidence>
<reference evidence="7 8" key="1">
    <citation type="submission" date="2024-01" db="EMBL/GenBank/DDBJ databases">
        <title>Genome assemblies of Stephania.</title>
        <authorList>
            <person name="Yang L."/>
        </authorList>
    </citation>
    <scope>NUCLEOTIDE SEQUENCE [LARGE SCALE GENOMIC DNA]</scope>
    <source>
        <strain evidence="7">QJT</strain>
        <tissue evidence="7">Leaf</tissue>
    </source>
</reference>
<dbReference type="PANTHER" id="PTHR31717">
    <property type="entry name" value="ZINC FINGER PROTEIN CONSTANS-LIKE 10"/>
    <property type="match status" value="1"/>
</dbReference>
<dbReference type="AlphaFoldDB" id="A0AAP0E1T1"/>
<evidence type="ECO:0000256" key="4">
    <source>
        <dbReference type="PROSITE-ProRule" id="PRU00024"/>
    </source>
</evidence>
<comment type="caution">
    <text evidence="7">The sequence shown here is derived from an EMBL/GenBank/DDBJ whole genome shotgun (WGS) entry which is preliminary data.</text>
</comment>
<dbReference type="PROSITE" id="PS50119">
    <property type="entry name" value="ZF_BBOX"/>
    <property type="match status" value="1"/>
</dbReference>
<feature type="region of interest" description="Disordered" evidence="5">
    <location>
        <begin position="91"/>
        <end position="220"/>
    </location>
</feature>
<feature type="compositionally biased region" description="Basic and acidic residues" evidence="5">
    <location>
        <begin position="185"/>
        <end position="194"/>
    </location>
</feature>
<feature type="compositionally biased region" description="Acidic residues" evidence="5">
    <location>
        <begin position="107"/>
        <end position="124"/>
    </location>
</feature>
<dbReference type="PANTHER" id="PTHR31717:SF60">
    <property type="entry name" value="B-BOX TYPE ZINC FINGER FAMILY PROTEIN"/>
    <property type="match status" value="1"/>
</dbReference>
<accession>A0AAP0E1T1</accession>
<evidence type="ECO:0000256" key="1">
    <source>
        <dbReference type="ARBA" id="ARBA00022723"/>
    </source>
</evidence>
<evidence type="ECO:0000256" key="3">
    <source>
        <dbReference type="ARBA" id="ARBA00022833"/>
    </source>
</evidence>
<dbReference type="SMART" id="SM00336">
    <property type="entry name" value="BBOX"/>
    <property type="match status" value="1"/>
</dbReference>